<dbReference type="Proteomes" id="UP000643405">
    <property type="component" value="Unassembled WGS sequence"/>
</dbReference>
<dbReference type="EMBL" id="JACVVX010000006">
    <property type="protein sequence ID" value="MBD0416570.1"/>
    <property type="molecule type" value="Genomic_DNA"/>
</dbReference>
<organism evidence="2 3">
    <name type="scientific">Oryzicola mucosus</name>
    <dbReference type="NCBI Taxonomy" id="2767425"/>
    <lineage>
        <taxon>Bacteria</taxon>
        <taxon>Pseudomonadati</taxon>
        <taxon>Pseudomonadota</taxon>
        <taxon>Alphaproteobacteria</taxon>
        <taxon>Hyphomicrobiales</taxon>
        <taxon>Phyllobacteriaceae</taxon>
        <taxon>Oryzicola</taxon>
    </lineage>
</organism>
<name>A0A8J6Q508_9HYPH</name>
<keyword evidence="3" id="KW-1185">Reference proteome</keyword>
<evidence type="ECO:0000256" key="1">
    <source>
        <dbReference type="SAM" id="MobiDB-lite"/>
    </source>
</evidence>
<sequence>MDDIHANSDNQANADNDGRKDLEKQIADLKNDIANITKTLSERSEQTYQDLRAKGGEAYNRAADTARNATHQVRAQAHAVSDAIKENPGTAATVLSSAGLIGFLIGITVGQAIANSHNESRRWW</sequence>
<accession>A0A8J6Q508</accession>
<reference evidence="2" key="1">
    <citation type="submission" date="2020-09" db="EMBL/GenBank/DDBJ databases">
        <title>Genome seq and assembly of Tianweitania sp.</title>
        <authorList>
            <person name="Chhetri G."/>
        </authorList>
    </citation>
    <scope>NUCLEOTIDE SEQUENCE</scope>
    <source>
        <strain evidence="2">Rool2</strain>
    </source>
</reference>
<evidence type="ECO:0000313" key="2">
    <source>
        <dbReference type="EMBL" id="MBD0416570.1"/>
    </source>
</evidence>
<gene>
    <name evidence="2" type="ORF">ICI42_18105</name>
</gene>
<evidence type="ECO:0000313" key="3">
    <source>
        <dbReference type="Proteomes" id="UP000643405"/>
    </source>
</evidence>
<protein>
    <submittedName>
        <fullName evidence="2">DUF883 family protein</fullName>
    </submittedName>
</protein>
<proteinExistence type="predicted"/>
<dbReference type="RefSeq" id="WP_188166011.1">
    <property type="nucleotide sequence ID" value="NZ_JACVVX010000006.1"/>
</dbReference>
<dbReference type="AlphaFoldDB" id="A0A8J6Q508"/>
<feature type="region of interest" description="Disordered" evidence="1">
    <location>
        <begin position="1"/>
        <end position="23"/>
    </location>
</feature>
<comment type="caution">
    <text evidence="2">The sequence shown here is derived from an EMBL/GenBank/DDBJ whole genome shotgun (WGS) entry which is preliminary data.</text>
</comment>